<sequence length="195" mass="21362">MEKLKELAACSARLTHSHQDAVNGAILQAAAVYFALESNSATTWQEIWGKLKNVCKEIEPETSNREKPYTDRLTRMYLFLTSTGSISNNEVVSKIGVDIQATEAISAAIFAFLCCLANRQPEEIGSRDLLQRTVFYAISLGGDTDTIGTMAGAIAGAFCGVESVPQHWLVACEGWKKAEELADGMHRLFVKKSKK</sequence>
<dbReference type="EMBL" id="LR782759">
    <property type="protein sequence ID" value="CAB3220283.1"/>
    <property type="molecule type" value="mRNA"/>
</dbReference>
<dbReference type="GO" id="GO:0005739">
    <property type="term" value="C:mitochondrion"/>
    <property type="evidence" value="ECO:0007669"/>
    <property type="project" value="TreeGrafter"/>
</dbReference>
<dbReference type="GO" id="GO:0046872">
    <property type="term" value="F:metal ion binding"/>
    <property type="evidence" value="ECO:0007669"/>
    <property type="project" value="UniProtKB-KW"/>
</dbReference>
<evidence type="ECO:0000256" key="9">
    <source>
        <dbReference type="ARBA" id="ARBA00043187"/>
    </source>
</evidence>
<evidence type="ECO:0000256" key="11">
    <source>
        <dbReference type="ARBA" id="ARBA00049015"/>
    </source>
</evidence>
<dbReference type="InterPro" id="IPR005502">
    <property type="entry name" value="Ribosyl_crysJ1"/>
</dbReference>
<dbReference type="GO" id="GO:0005634">
    <property type="term" value="C:nucleus"/>
    <property type="evidence" value="ECO:0007669"/>
    <property type="project" value="TreeGrafter"/>
</dbReference>
<dbReference type="AlphaFoldDB" id="A0A6F9D5S4"/>
<evidence type="ECO:0000256" key="5">
    <source>
        <dbReference type="ARBA" id="ARBA00042398"/>
    </source>
</evidence>
<dbReference type="Gene3D" id="1.10.4080.10">
    <property type="entry name" value="ADP-ribosylation/Crystallin J1"/>
    <property type="match status" value="1"/>
</dbReference>
<organism evidence="13">
    <name type="scientific">Phallusia mammillata</name>
    <dbReference type="NCBI Taxonomy" id="59560"/>
    <lineage>
        <taxon>Eukaryota</taxon>
        <taxon>Metazoa</taxon>
        <taxon>Chordata</taxon>
        <taxon>Tunicata</taxon>
        <taxon>Ascidiacea</taxon>
        <taxon>Phlebobranchia</taxon>
        <taxon>Ascidiidae</taxon>
        <taxon>Phallusia</taxon>
    </lineage>
</organism>
<dbReference type="InterPro" id="IPR050792">
    <property type="entry name" value="ADP-ribosylglycohydrolase"/>
</dbReference>
<keyword evidence="12" id="KW-0460">Magnesium</keyword>
<evidence type="ECO:0000256" key="7">
    <source>
        <dbReference type="ARBA" id="ARBA00042722"/>
    </source>
</evidence>
<name>A0A6F9D5S4_9ASCI</name>
<gene>
    <name evidence="13" type="primary">Adprhl2</name>
</gene>
<evidence type="ECO:0000256" key="8">
    <source>
        <dbReference type="ARBA" id="ARBA00042850"/>
    </source>
</evidence>
<evidence type="ECO:0000256" key="6">
    <source>
        <dbReference type="ARBA" id="ARBA00042471"/>
    </source>
</evidence>
<dbReference type="PANTHER" id="PTHR16222">
    <property type="entry name" value="ADP-RIBOSYLGLYCOHYDROLASE"/>
    <property type="match status" value="1"/>
</dbReference>
<dbReference type="PANTHER" id="PTHR16222:SF24">
    <property type="entry name" value="ADP-RIBOSYLHYDROLASE ARH3"/>
    <property type="match status" value="1"/>
</dbReference>
<reference evidence="13" key="1">
    <citation type="submission" date="2020-04" db="EMBL/GenBank/DDBJ databases">
        <authorList>
            <person name="Neveu A P."/>
        </authorList>
    </citation>
    <scope>NUCLEOTIDE SEQUENCE</scope>
    <source>
        <tissue evidence="13">Whole embryo</tissue>
    </source>
</reference>
<evidence type="ECO:0000256" key="4">
    <source>
        <dbReference type="ARBA" id="ARBA00041057"/>
    </source>
</evidence>
<keyword evidence="12" id="KW-0479">Metal-binding</keyword>
<dbReference type="Pfam" id="PF03747">
    <property type="entry name" value="ADP_ribosyl_GH"/>
    <property type="match status" value="1"/>
</dbReference>
<feature type="binding site" evidence="12">
    <location>
        <position position="146"/>
    </location>
    <ligand>
        <name>Mg(2+)</name>
        <dbReference type="ChEBI" id="CHEBI:18420"/>
        <label>1</label>
    </ligand>
</feature>
<feature type="binding site" evidence="12">
    <location>
        <position position="145"/>
    </location>
    <ligand>
        <name>Mg(2+)</name>
        <dbReference type="ChEBI" id="CHEBI:18420"/>
        <label>1</label>
    </ligand>
</feature>
<protein>
    <recommendedName>
        <fullName evidence="4">ADP-ribosylhydrolase ARH3</fullName>
        <ecNumber evidence="2">3.2.1.143</ecNumber>
    </recommendedName>
    <alternativeName>
        <fullName evidence="5">ADP-ribose glycohydrolase ARH3</fullName>
    </alternativeName>
    <alternativeName>
        <fullName evidence="6">ADP-ribosylhydrolase 3</fullName>
    </alternativeName>
    <alternativeName>
        <fullName evidence="9">O-acetyl-ADP-ribose deacetylase ARH3</fullName>
    </alternativeName>
    <alternativeName>
        <fullName evidence="10">Poly(ADP-ribose) glycohydrolase ARH3</fullName>
    </alternativeName>
    <alternativeName>
        <fullName evidence="8">[Protein ADP-ribosylarginine] hydrolase-like protein 2</fullName>
    </alternativeName>
    <alternativeName>
        <fullName evidence="7">[Protein ADP-ribosylserine] hydrolase</fullName>
    </alternativeName>
</protein>
<feature type="binding site" evidence="12">
    <location>
        <position position="143"/>
    </location>
    <ligand>
        <name>Mg(2+)</name>
        <dbReference type="ChEBI" id="CHEBI:18420"/>
        <label>1</label>
    </ligand>
</feature>
<dbReference type="InterPro" id="IPR036705">
    <property type="entry name" value="Ribosyl_crysJ1_sf"/>
</dbReference>
<dbReference type="SUPFAM" id="SSF101478">
    <property type="entry name" value="ADP-ribosylglycohydrolase"/>
    <property type="match status" value="1"/>
</dbReference>
<comment type="similarity">
    <text evidence="1">Belongs to the ADP-ribosylglycohydrolase family.</text>
</comment>
<keyword evidence="3 13" id="KW-0378">Hydrolase</keyword>
<evidence type="ECO:0000256" key="1">
    <source>
        <dbReference type="ARBA" id="ARBA00010702"/>
    </source>
</evidence>
<dbReference type="GO" id="GO:0004649">
    <property type="term" value="F:poly(ADP-ribose) glycohydrolase activity"/>
    <property type="evidence" value="ECO:0007669"/>
    <property type="project" value="UniProtKB-EC"/>
</dbReference>
<accession>A0A6F9D5S4</accession>
<comment type="cofactor">
    <cofactor evidence="12">
        <name>Mg(2+)</name>
        <dbReference type="ChEBI" id="CHEBI:18420"/>
    </cofactor>
    <text evidence="12">Binds 2 magnesium ions per subunit.</text>
</comment>
<proteinExistence type="evidence at transcript level"/>
<evidence type="ECO:0000256" key="10">
    <source>
        <dbReference type="ARBA" id="ARBA00043193"/>
    </source>
</evidence>
<evidence type="ECO:0000256" key="2">
    <source>
        <dbReference type="ARBA" id="ARBA00012255"/>
    </source>
</evidence>
<dbReference type="EC" id="3.2.1.143" evidence="2"/>
<comment type="catalytic activity">
    <reaction evidence="11">
        <text>alpha-NAD(+) + H2O = ADP-D-ribose + nicotinamide + H(+)</text>
        <dbReference type="Rhea" id="RHEA:68792"/>
        <dbReference type="ChEBI" id="CHEBI:15377"/>
        <dbReference type="ChEBI" id="CHEBI:15378"/>
        <dbReference type="ChEBI" id="CHEBI:17154"/>
        <dbReference type="ChEBI" id="CHEBI:57967"/>
        <dbReference type="ChEBI" id="CHEBI:77017"/>
    </reaction>
</comment>
<evidence type="ECO:0000256" key="12">
    <source>
        <dbReference type="PIRSR" id="PIRSR605502-1"/>
    </source>
</evidence>
<evidence type="ECO:0000313" key="13">
    <source>
        <dbReference type="EMBL" id="CAB3220283.1"/>
    </source>
</evidence>
<evidence type="ECO:0000256" key="3">
    <source>
        <dbReference type="ARBA" id="ARBA00022801"/>
    </source>
</evidence>